<organism evidence="9 10">
    <name type="scientific">Actinomyces graevenitzii</name>
    <dbReference type="NCBI Taxonomy" id="55565"/>
    <lineage>
        <taxon>Bacteria</taxon>
        <taxon>Bacillati</taxon>
        <taxon>Actinomycetota</taxon>
        <taxon>Actinomycetes</taxon>
        <taxon>Actinomycetales</taxon>
        <taxon>Actinomycetaceae</taxon>
        <taxon>Actinomyces</taxon>
    </lineage>
</organism>
<dbReference type="RefSeq" id="WP_005986993.1">
    <property type="nucleotide sequence ID" value="NZ_PNHV01000003.1"/>
</dbReference>
<keyword evidence="5 7" id="KW-0501">Molybdenum cofactor biosynthesis</keyword>
<dbReference type="SUPFAM" id="SSF63867">
    <property type="entry name" value="MoeA C-terminal domain-like"/>
    <property type="match status" value="1"/>
</dbReference>
<dbReference type="GO" id="GO:0006777">
    <property type="term" value="P:Mo-molybdopterin cofactor biosynthetic process"/>
    <property type="evidence" value="ECO:0007669"/>
    <property type="project" value="UniProtKB-UniRule"/>
</dbReference>
<dbReference type="Gene3D" id="2.40.340.10">
    <property type="entry name" value="MoeA, C-terminal, domain IV"/>
    <property type="match status" value="1"/>
</dbReference>
<dbReference type="Pfam" id="PF03454">
    <property type="entry name" value="MoeA_C"/>
    <property type="match status" value="1"/>
</dbReference>
<evidence type="ECO:0000313" key="10">
    <source>
        <dbReference type="Proteomes" id="UP000830236"/>
    </source>
</evidence>
<dbReference type="PANTHER" id="PTHR10192:SF5">
    <property type="entry name" value="GEPHYRIN"/>
    <property type="match status" value="1"/>
</dbReference>
<dbReference type="InterPro" id="IPR001453">
    <property type="entry name" value="MoaB/Mog_dom"/>
</dbReference>
<dbReference type="Gene3D" id="3.40.980.10">
    <property type="entry name" value="MoaB/Mog-like domain"/>
    <property type="match status" value="1"/>
</dbReference>
<dbReference type="KEGG" id="agh:M3I41_08560"/>
<evidence type="ECO:0000256" key="5">
    <source>
        <dbReference type="ARBA" id="ARBA00023150"/>
    </source>
</evidence>
<dbReference type="InterPro" id="IPR036688">
    <property type="entry name" value="MoeA_C_domain_IV_sf"/>
</dbReference>
<dbReference type="InterPro" id="IPR038987">
    <property type="entry name" value="MoeA-like"/>
</dbReference>
<dbReference type="SUPFAM" id="SSF53218">
    <property type="entry name" value="Molybdenum cofactor biosynthesis proteins"/>
    <property type="match status" value="1"/>
</dbReference>
<dbReference type="EC" id="2.10.1.1" evidence="7"/>
<dbReference type="InterPro" id="IPR036135">
    <property type="entry name" value="MoeA_linker/N_sf"/>
</dbReference>
<gene>
    <name evidence="9" type="ORF">M3I41_08560</name>
</gene>
<protein>
    <recommendedName>
        <fullName evidence="7">Molybdopterin molybdenumtransferase</fullName>
        <ecNumber evidence="7">2.10.1.1</ecNumber>
    </recommendedName>
</protein>
<evidence type="ECO:0000313" key="9">
    <source>
        <dbReference type="EMBL" id="UQF79605.1"/>
    </source>
</evidence>
<evidence type="ECO:0000256" key="2">
    <source>
        <dbReference type="ARBA" id="ARBA00005046"/>
    </source>
</evidence>
<comment type="pathway">
    <text evidence="2 7">Cofactor biosynthesis; molybdopterin biosynthesis.</text>
</comment>
<dbReference type="InterPro" id="IPR005111">
    <property type="entry name" value="MoeA_C_domain_IV"/>
</dbReference>
<evidence type="ECO:0000256" key="3">
    <source>
        <dbReference type="ARBA" id="ARBA00010763"/>
    </source>
</evidence>
<dbReference type="Gene3D" id="3.90.105.10">
    <property type="entry name" value="Molybdopterin biosynthesis moea protein, domain 2"/>
    <property type="match status" value="1"/>
</dbReference>
<comment type="function">
    <text evidence="1 7">Catalyzes the insertion of molybdate into adenylated molybdopterin with the concomitant release of AMP.</text>
</comment>
<dbReference type="Pfam" id="PF03453">
    <property type="entry name" value="MoeA_N"/>
    <property type="match status" value="1"/>
</dbReference>
<keyword evidence="7" id="KW-0808">Transferase</keyword>
<dbReference type="GO" id="GO:0061599">
    <property type="term" value="F:molybdopterin molybdotransferase activity"/>
    <property type="evidence" value="ECO:0007669"/>
    <property type="project" value="UniProtKB-UniRule"/>
</dbReference>
<dbReference type="GO" id="GO:0005829">
    <property type="term" value="C:cytosol"/>
    <property type="evidence" value="ECO:0007669"/>
    <property type="project" value="TreeGrafter"/>
</dbReference>
<reference evidence="9" key="1">
    <citation type="submission" date="2022-05" db="EMBL/GenBank/DDBJ databases">
        <title>Using nanopore sequencing to obtain complete genomes from saliva samples.</title>
        <authorList>
            <person name="Baker J.L."/>
        </authorList>
    </citation>
    <scope>NUCLEOTIDE SEQUENCE</scope>
    <source>
        <strain evidence="9">JCVI-JB-Ag32</strain>
    </source>
</reference>
<dbReference type="GO" id="GO:0046872">
    <property type="term" value="F:metal ion binding"/>
    <property type="evidence" value="ECO:0007669"/>
    <property type="project" value="UniProtKB-UniRule"/>
</dbReference>
<dbReference type="EMBL" id="CP097095">
    <property type="protein sequence ID" value="UQF79605.1"/>
    <property type="molecule type" value="Genomic_DNA"/>
</dbReference>
<dbReference type="InterPro" id="IPR005110">
    <property type="entry name" value="MoeA_linker/N"/>
</dbReference>
<comment type="catalytic activity">
    <reaction evidence="6">
        <text>adenylyl-molybdopterin + molybdate = Mo-molybdopterin + AMP + H(+)</text>
        <dbReference type="Rhea" id="RHEA:35047"/>
        <dbReference type="ChEBI" id="CHEBI:15378"/>
        <dbReference type="ChEBI" id="CHEBI:36264"/>
        <dbReference type="ChEBI" id="CHEBI:62727"/>
        <dbReference type="ChEBI" id="CHEBI:71302"/>
        <dbReference type="ChEBI" id="CHEBI:456215"/>
        <dbReference type="EC" id="2.10.1.1"/>
    </reaction>
</comment>
<keyword evidence="4 7" id="KW-0500">Molybdenum</keyword>
<comment type="cofactor">
    <cofactor evidence="7">
        <name>Mg(2+)</name>
        <dbReference type="ChEBI" id="CHEBI:18420"/>
    </cofactor>
</comment>
<dbReference type="Gene3D" id="2.170.190.11">
    <property type="entry name" value="Molybdopterin biosynthesis moea protein, domain 3"/>
    <property type="match status" value="1"/>
</dbReference>
<sequence>MRTVAEHLSACLEVAHAAEPLDVVLSDAVGTVLAADIVSDVDMPPANLAGLDGYAVRAKDCVSASPATPVVLDVIDAVRAGDVRRTHLVPGTAVLIDSGAPMPIGADAVVPWQFTDRGEAQVTINRKVNAGQRVRMLGEDVEAGATVLSKGSRIGARQVALLASLGHQRVAVHPVPRVVVVSIGDELIEPGQRAEPGDVYDANGHALSTAVADAGGQPFRVSAVPDEYHALTETLEDQLVRSDLLITTGGLSVGQGDTVKEVLSPLGTVRFDTVAMSPGRQLGVGTLGDGIPVFCLPGDPVSAQMAFEVFVRPVLRSIAGWQDIHRPSLPAAVSTSWSSPAGMREFVPVQLAGAPSTGYQAHPTQAPGVQTISGLAYANAIAVVPEEVTQVNAGTQLHCLLLDM</sequence>
<accession>A0A2N6V308</accession>
<comment type="similarity">
    <text evidence="3 7">Belongs to the MoeA family.</text>
</comment>
<evidence type="ECO:0000256" key="4">
    <source>
        <dbReference type="ARBA" id="ARBA00022505"/>
    </source>
</evidence>
<keyword evidence="7" id="KW-0460">Magnesium</keyword>
<evidence type="ECO:0000256" key="7">
    <source>
        <dbReference type="RuleBase" id="RU365090"/>
    </source>
</evidence>
<dbReference type="NCBIfam" id="NF045515">
    <property type="entry name" value="Glp_gephyrin"/>
    <property type="match status" value="1"/>
</dbReference>
<evidence type="ECO:0000259" key="8">
    <source>
        <dbReference type="SMART" id="SM00852"/>
    </source>
</evidence>
<dbReference type="AlphaFoldDB" id="A0A2N6V308"/>
<dbReference type="SMART" id="SM00852">
    <property type="entry name" value="MoCF_biosynth"/>
    <property type="match status" value="1"/>
</dbReference>
<feature type="domain" description="MoaB/Mog" evidence="8">
    <location>
        <begin position="179"/>
        <end position="317"/>
    </location>
</feature>
<dbReference type="PANTHER" id="PTHR10192">
    <property type="entry name" value="MOLYBDOPTERIN BIOSYNTHESIS PROTEIN"/>
    <property type="match status" value="1"/>
</dbReference>
<keyword evidence="7" id="KW-0479">Metal-binding</keyword>
<dbReference type="SUPFAM" id="SSF63882">
    <property type="entry name" value="MoeA N-terminal region -like"/>
    <property type="match status" value="1"/>
</dbReference>
<evidence type="ECO:0000256" key="1">
    <source>
        <dbReference type="ARBA" id="ARBA00002901"/>
    </source>
</evidence>
<dbReference type="CDD" id="cd00887">
    <property type="entry name" value="MoeA"/>
    <property type="match status" value="1"/>
</dbReference>
<evidence type="ECO:0000256" key="6">
    <source>
        <dbReference type="ARBA" id="ARBA00047317"/>
    </source>
</evidence>
<name>A0A2N6V308_9ACTO</name>
<dbReference type="Proteomes" id="UP000830236">
    <property type="component" value="Chromosome"/>
</dbReference>
<dbReference type="InterPro" id="IPR036425">
    <property type="entry name" value="MoaB/Mog-like_dom_sf"/>
</dbReference>
<dbReference type="NCBIfam" id="TIGR00177">
    <property type="entry name" value="molyb_syn"/>
    <property type="match status" value="1"/>
</dbReference>
<proteinExistence type="inferred from homology"/>
<dbReference type="Pfam" id="PF00994">
    <property type="entry name" value="MoCF_biosynth"/>
    <property type="match status" value="1"/>
</dbReference>